<feature type="transmembrane region" description="Helical" evidence="1">
    <location>
        <begin position="453"/>
        <end position="477"/>
    </location>
</feature>
<name>A0A3N0BV53_9SPHI</name>
<dbReference type="InterPro" id="IPR006935">
    <property type="entry name" value="Helicase/UvrB_N"/>
</dbReference>
<keyword evidence="1" id="KW-0472">Membrane</keyword>
<gene>
    <name evidence="3" type="ORF">D7004_13710</name>
</gene>
<evidence type="ECO:0000259" key="2">
    <source>
        <dbReference type="Pfam" id="PF04851"/>
    </source>
</evidence>
<evidence type="ECO:0000256" key="1">
    <source>
        <dbReference type="SAM" id="Phobius"/>
    </source>
</evidence>
<dbReference type="Proteomes" id="UP000274046">
    <property type="component" value="Unassembled WGS sequence"/>
</dbReference>
<dbReference type="SUPFAM" id="SSF52540">
    <property type="entry name" value="P-loop containing nucleoside triphosphate hydrolases"/>
    <property type="match status" value="1"/>
</dbReference>
<dbReference type="AlphaFoldDB" id="A0A3N0BV53"/>
<dbReference type="EMBL" id="RBEE01000023">
    <property type="protein sequence ID" value="RNL52595.1"/>
    <property type="molecule type" value="Genomic_DNA"/>
</dbReference>
<reference evidence="3 4" key="1">
    <citation type="submission" date="2018-10" db="EMBL/GenBank/DDBJ databases">
        <title>Genome sequencing of Pedobacter jejuensis TNB23.</title>
        <authorList>
            <person name="Cho Y.-J."/>
            <person name="Cho A."/>
            <person name="Kim O.-S."/>
        </authorList>
    </citation>
    <scope>NUCLEOTIDE SEQUENCE [LARGE SCALE GENOMIC DNA]</scope>
    <source>
        <strain evidence="3 4">TNB23</strain>
    </source>
</reference>
<protein>
    <submittedName>
        <fullName evidence="3">Lipopolysaccharide biosynthesis protein</fullName>
    </submittedName>
</protein>
<dbReference type="GO" id="GO:0003677">
    <property type="term" value="F:DNA binding"/>
    <property type="evidence" value="ECO:0007669"/>
    <property type="project" value="InterPro"/>
</dbReference>
<dbReference type="PANTHER" id="PTHR32309">
    <property type="entry name" value="TYROSINE-PROTEIN KINASE"/>
    <property type="match status" value="1"/>
</dbReference>
<keyword evidence="4" id="KW-1185">Reference proteome</keyword>
<evidence type="ECO:0000313" key="3">
    <source>
        <dbReference type="EMBL" id="RNL52595.1"/>
    </source>
</evidence>
<dbReference type="OrthoDB" id="972983at2"/>
<dbReference type="InterPro" id="IPR050445">
    <property type="entry name" value="Bact_polysacc_biosynth/exp"/>
</dbReference>
<dbReference type="Pfam" id="PF04851">
    <property type="entry name" value="ResIII"/>
    <property type="match status" value="1"/>
</dbReference>
<proteinExistence type="predicted"/>
<dbReference type="GO" id="GO:0016787">
    <property type="term" value="F:hydrolase activity"/>
    <property type="evidence" value="ECO:0007669"/>
    <property type="project" value="InterPro"/>
</dbReference>
<feature type="domain" description="Helicase/UvrB N-terminal" evidence="2">
    <location>
        <begin position="549"/>
        <end position="653"/>
    </location>
</feature>
<keyword evidence="1" id="KW-0812">Transmembrane</keyword>
<dbReference type="Gene3D" id="3.40.50.300">
    <property type="entry name" value="P-loop containing nucleotide triphosphate hydrolases"/>
    <property type="match status" value="1"/>
</dbReference>
<keyword evidence="1" id="KW-1133">Transmembrane helix</keyword>
<organism evidence="3 4">
    <name type="scientific">Pedobacter jejuensis</name>
    <dbReference type="NCBI Taxonomy" id="1268550"/>
    <lineage>
        <taxon>Bacteria</taxon>
        <taxon>Pseudomonadati</taxon>
        <taxon>Bacteroidota</taxon>
        <taxon>Sphingobacteriia</taxon>
        <taxon>Sphingobacteriales</taxon>
        <taxon>Sphingobacteriaceae</taxon>
        <taxon>Pedobacter</taxon>
    </lineage>
</organism>
<comment type="caution">
    <text evidence="3">The sequence shown here is derived from an EMBL/GenBank/DDBJ whole genome shotgun (WGS) entry which is preliminary data.</text>
</comment>
<dbReference type="RefSeq" id="WP_123206397.1">
    <property type="nucleotide sequence ID" value="NZ_RBEE01000023.1"/>
</dbReference>
<dbReference type="GO" id="GO:0005524">
    <property type="term" value="F:ATP binding"/>
    <property type="evidence" value="ECO:0007669"/>
    <property type="project" value="InterPro"/>
</dbReference>
<dbReference type="InterPro" id="IPR027417">
    <property type="entry name" value="P-loop_NTPase"/>
</dbReference>
<dbReference type="PANTHER" id="PTHR32309:SF31">
    <property type="entry name" value="CAPSULAR EXOPOLYSACCHARIDE FAMILY"/>
    <property type="match status" value="1"/>
</dbReference>
<evidence type="ECO:0000313" key="4">
    <source>
        <dbReference type="Proteomes" id="UP000274046"/>
    </source>
</evidence>
<feature type="transmembrane region" description="Helical" evidence="1">
    <location>
        <begin position="12"/>
        <end position="32"/>
    </location>
</feature>
<sequence length="712" mass="80341">MDIKSLLKLINKYKWVLILVPIIAVTITYFLVQNLPKQYSSEVQISTGLLDPSKKVISNETTDFFQVSQQFNQIMEKFKMKKIMNILAYNLMIHDLENPKKSFRKYSEKLDSLNAQNRAELIQIFREKLATKSILTLSDNNGKYKLYNLVGSMGYGEETLRKQIEINHADNSDLITLEYVSENPELSSYVVNTLAADFISNYSSEISFNQNNSIVLLDSLLKQKEVTMNEKNNALAAFKKNKGFLNLDEQSGSVYGQITQYEAQRADALTKIQSNQGALSVIRSKLNGNDSYTAGSTQADNRELIRLKGDLKIATDRYVDNGFKASDQLKIDSINRIIVRKSNQNADENVVDPRASKQTLIAQKTALEISLEEQKRSLTIINQQLGILRAKYSSMVPYDADIQNYQREADLAIKEYTTALDQVNQNRAGQSLGLRLQIEQLGLPGNPEPSKKIFYLLGAGAGSFIASFGFVLLIFFLDHKIVSAQQLANATRSKTLGVLNKIESNERNIRDIWNDKDGNQNFELYRDMLRSLRFEINNQMDADGSKILGITSLVAGEGKTFLCYSLAYAFAMTGKKVLLIADELPVVQSDSKALATSQNFQTFLIKKEIHTEDLITIMNKSKARESLLEIQSIKSLQAGFDVLKDEFDTIIVDVNALQDINIAKEWLLFTEKNISVFEAGNTIKDSNKEFVDYIKKLPGFLGWVLNKTQVQS</sequence>
<accession>A0A3N0BV53</accession>